<evidence type="ECO:0000313" key="2">
    <source>
        <dbReference type="EMBL" id="KAK8768419.1"/>
    </source>
</evidence>
<dbReference type="InterPro" id="IPR021148">
    <property type="entry name" value="Polysacc_synth_dom"/>
</dbReference>
<sequence>MANIADGVDPVGALGAAQLLTRPASEFGNDPMVESLWAMKAVEHMEVYFSLISTVDPKVLKLTPHDDAIYKDFRERFPELDVGHLVESEIKSEESKKEWREFCTKFEDVVEDFNFATLVRLDSEKDYAEENTTLVPRVQFYALEIARNREGRQDYTSEENVLIFVPHLDTSFTSIRTEQLAAYVTRCYTERRMGAVIYASRPFYTQGQLDSVSVATCSGDCLRENDVAHVAWCSKFYNEKDMTFDLSSYVMSEGLDVVGCDACLGKISIDSQAFVIASQLVHAVQSHCEPPPGVVLVVAPACKSFVVQQAGLLCQLAETNKLQVLHLMHEGSVEPADRSFDDYWQQRKAFVTEAFHRPQAFCSPEDLTSAVNMLVGTEVAYEFLSSKQNVKMKLSQRLSHAEKGHYFCQYTLARIAAIVNKYESAVKEGVYPALCPLPDMDCALLSEESEWLLWHRLCQCWQVLGEPMPARSSSIRVEVNAHSLLRALEGLCSEFSAYYGKVRVLLPPEPHLSATVCARVWLIKAVHKTVLCVLKRFGLCALDRM</sequence>
<dbReference type="InterPro" id="IPR037380">
    <property type="entry name" value="DALRD3"/>
</dbReference>
<protein>
    <recommendedName>
        <fullName evidence="1">DALR anticodon binding domain-containing protein</fullName>
    </recommendedName>
</protein>
<dbReference type="GO" id="GO:0006420">
    <property type="term" value="P:arginyl-tRNA aminoacylation"/>
    <property type="evidence" value="ECO:0007669"/>
    <property type="project" value="InterPro"/>
</dbReference>
<feature type="domain" description="DALR anticodon binding" evidence="1">
    <location>
        <begin position="408"/>
        <end position="545"/>
    </location>
</feature>
<dbReference type="SUPFAM" id="SSF47323">
    <property type="entry name" value="Anticodon-binding domain of a subclass of class I aminoacyl-tRNA synthetases"/>
    <property type="match status" value="1"/>
</dbReference>
<reference evidence="2 3" key="1">
    <citation type="journal article" date="2023" name="Arcadia Sci">
        <title>De novo assembly of a long-read Amblyomma americanum tick genome.</title>
        <authorList>
            <person name="Chou S."/>
            <person name="Poskanzer K.E."/>
            <person name="Rollins M."/>
            <person name="Thuy-Boun P.S."/>
        </authorList>
    </citation>
    <scope>NUCLEOTIDE SEQUENCE [LARGE SCALE GENOMIC DNA]</scope>
    <source>
        <strain evidence="2">F_SG_1</strain>
        <tissue evidence="2">Salivary glands</tissue>
    </source>
</reference>
<gene>
    <name evidence="2" type="ORF">V5799_015118</name>
</gene>
<dbReference type="InterPro" id="IPR023139">
    <property type="entry name" value="PBDC1-like_dom_sf"/>
</dbReference>
<dbReference type="SMART" id="SM00836">
    <property type="entry name" value="DALR_1"/>
    <property type="match status" value="1"/>
</dbReference>
<dbReference type="GO" id="GO:0000049">
    <property type="term" value="F:tRNA binding"/>
    <property type="evidence" value="ECO:0007669"/>
    <property type="project" value="TreeGrafter"/>
</dbReference>
<accession>A0AAQ4E129</accession>
<dbReference type="EMBL" id="JARKHS020024004">
    <property type="protein sequence ID" value="KAK8768419.1"/>
    <property type="molecule type" value="Genomic_DNA"/>
</dbReference>
<dbReference type="Gene3D" id="1.10.730.10">
    <property type="entry name" value="Isoleucyl-tRNA Synthetase, Domain 1"/>
    <property type="match status" value="1"/>
</dbReference>
<dbReference type="AlphaFoldDB" id="A0AAQ4E129"/>
<dbReference type="PANTHER" id="PTHR16043:SF1">
    <property type="entry name" value="DALR ANTICODON-BINDING DOMAIN-CONTAINING PROTEIN 3"/>
    <property type="match status" value="1"/>
</dbReference>
<dbReference type="Pfam" id="PF05746">
    <property type="entry name" value="DALR_1"/>
    <property type="match status" value="1"/>
</dbReference>
<dbReference type="PANTHER" id="PTHR16043">
    <property type="entry name" value="DALRD3 PROTEIN"/>
    <property type="match status" value="1"/>
</dbReference>
<dbReference type="InterPro" id="IPR008909">
    <property type="entry name" value="DALR_anticod-bd"/>
</dbReference>
<dbReference type="InterPro" id="IPR009080">
    <property type="entry name" value="tRNAsynth_Ia_anticodon-bd"/>
</dbReference>
<dbReference type="GO" id="GO:0106217">
    <property type="term" value="P:tRNA C3-cytosine methylation"/>
    <property type="evidence" value="ECO:0007669"/>
    <property type="project" value="TreeGrafter"/>
</dbReference>
<name>A0AAQ4E129_AMBAM</name>
<keyword evidence="3" id="KW-1185">Reference proteome</keyword>
<proteinExistence type="predicted"/>
<dbReference type="Pfam" id="PF04669">
    <property type="entry name" value="PBDC1"/>
    <property type="match status" value="1"/>
</dbReference>
<dbReference type="Gene3D" id="1.10.3560.10">
    <property type="entry name" value="yst0336 like domain"/>
    <property type="match status" value="1"/>
</dbReference>
<evidence type="ECO:0000313" key="3">
    <source>
        <dbReference type="Proteomes" id="UP001321473"/>
    </source>
</evidence>
<dbReference type="GO" id="GO:0005524">
    <property type="term" value="F:ATP binding"/>
    <property type="evidence" value="ECO:0007669"/>
    <property type="project" value="InterPro"/>
</dbReference>
<organism evidence="2 3">
    <name type="scientific">Amblyomma americanum</name>
    <name type="common">Lone star tick</name>
    <dbReference type="NCBI Taxonomy" id="6943"/>
    <lineage>
        <taxon>Eukaryota</taxon>
        <taxon>Metazoa</taxon>
        <taxon>Ecdysozoa</taxon>
        <taxon>Arthropoda</taxon>
        <taxon>Chelicerata</taxon>
        <taxon>Arachnida</taxon>
        <taxon>Acari</taxon>
        <taxon>Parasitiformes</taxon>
        <taxon>Ixodida</taxon>
        <taxon>Ixodoidea</taxon>
        <taxon>Ixodidae</taxon>
        <taxon>Amblyomminae</taxon>
        <taxon>Amblyomma</taxon>
    </lineage>
</organism>
<evidence type="ECO:0000259" key="1">
    <source>
        <dbReference type="SMART" id="SM00836"/>
    </source>
</evidence>
<dbReference type="GO" id="GO:0004814">
    <property type="term" value="F:arginine-tRNA ligase activity"/>
    <property type="evidence" value="ECO:0007669"/>
    <property type="project" value="InterPro"/>
</dbReference>
<comment type="caution">
    <text evidence="2">The sequence shown here is derived from an EMBL/GenBank/DDBJ whole genome shotgun (WGS) entry which is preliminary data.</text>
</comment>
<dbReference type="Proteomes" id="UP001321473">
    <property type="component" value="Unassembled WGS sequence"/>
</dbReference>